<proteinExistence type="predicted"/>
<dbReference type="RefSeq" id="XP_026506441.1">
    <property type="nucleotide sequence ID" value="XM_026650656.2"/>
</dbReference>
<evidence type="ECO:0000313" key="2">
    <source>
        <dbReference type="Proteomes" id="UP000472274"/>
    </source>
</evidence>
<dbReference type="GeneTree" id="ENSGT00400000022459"/>
<name>A0A674JKS9_9SAUR</name>
<dbReference type="PANTHER" id="PTHR33443">
    <property type="entry name" value="ZGC:112980"/>
    <property type="match status" value="1"/>
</dbReference>
<gene>
    <name evidence="1" type="primary">LOC112115412</name>
</gene>
<dbReference type="PANTHER" id="PTHR33443:SF30">
    <property type="entry name" value="SARCOSINE DEHYDROGENASE-2C PROTEIN"/>
    <property type="match status" value="1"/>
</dbReference>
<dbReference type="InParanoid" id="A0A674JKS9"/>
<dbReference type="AlphaFoldDB" id="A0A674JKS9"/>
<organism evidence="1 2">
    <name type="scientific">Terrapene triunguis</name>
    <name type="common">Three-toed box turtle</name>
    <dbReference type="NCBI Taxonomy" id="2587831"/>
    <lineage>
        <taxon>Eukaryota</taxon>
        <taxon>Metazoa</taxon>
        <taxon>Chordata</taxon>
        <taxon>Craniata</taxon>
        <taxon>Vertebrata</taxon>
        <taxon>Euteleostomi</taxon>
        <taxon>Archelosauria</taxon>
        <taxon>Testudinata</taxon>
        <taxon>Testudines</taxon>
        <taxon>Cryptodira</taxon>
        <taxon>Durocryptodira</taxon>
        <taxon>Testudinoidea</taxon>
        <taxon>Emydidae</taxon>
        <taxon>Terrapene</taxon>
    </lineage>
</organism>
<dbReference type="Ensembl" id="ENSTMTT00000020566.1">
    <property type="protein sequence ID" value="ENSTMTP00000019864.1"/>
    <property type="gene ID" value="ENSTMTG00000014591.1"/>
</dbReference>
<reference evidence="1" key="2">
    <citation type="submission" date="2025-09" db="UniProtKB">
        <authorList>
            <consortium name="Ensembl"/>
        </authorList>
    </citation>
    <scope>IDENTIFICATION</scope>
</reference>
<dbReference type="GeneID" id="112115412"/>
<accession>A0A674JKS9</accession>
<dbReference type="Proteomes" id="UP000472274">
    <property type="component" value="Unplaced"/>
</dbReference>
<keyword evidence="2" id="KW-1185">Reference proteome</keyword>
<evidence type="ECO:0000313" key="1">
    <source>
        <dbReference type="Ensembl" id="ENSTMTP00000019864.1"/>
    </source>
</evidence>
<dbReference type="InterPro" id="IPR053234">
    <property type="entry name" value="RPM1_Interactor"/>
</dbReference>
<reference evidence="1" key="1">
    <citation type="submission" date="2025-08" db="UniProtKB">
        <authorList>
            <consortium name="Ensembl"/>
        </authorList>
    </citation>
    <scope>IDENTIFICATION</scope>
</reference>
<protein>
    <submittedName>
        <fullName evidence="1">Uncharacterized LOC112115412</fullName>
    </submittedName>
</protein>
<sequence length="740" mass="83747">MKSSILRAMYCSKVYFSPLVPNCFLFLRLGIMGPEQGGAQEESVILISDDEAESPLGNSVLLVEPLQKPILEDKKAEEIVDEECELVVTFCKQGKVMPHARYDCMTHPFERTECETRSPLENNANICHQCYCYICDKLASECQNWTAPSHCHCNAHNKSTFWKDQRGLALAGVLVMFNLELTDIDSDLRQGGNLLIEFVHELSVEYNKYLVGERVSPNSHECFCHPKRGPGQCNICRPRHVELIYRYSGVFALVTTFLNQAEKENPKAAAVMLLGAAKEIALHKDPAQNLQNLGVSASLRMAVPCLMERITTQLQRMLVLCDFPKVLYEKFISFFQTISLPCHCYAFSNSLNVVPWDHGLLTTVLKGQNITGQRTQKGKKVFLWEVLPVIQARVEKMENQGHYKEIVRYLKAVKCNDTLGLRKLRDKIPFYLCKSGDFVSAVHSLLLPFNNLACCTACRITPFQFEIYLKMFRTGSVPCGNNFHDPGEWISIGSPVKNSILIKHALKLLYCNLSLYRNPKCWSSLIMVLGSSTTLEKNGHVNPVSLKEPPHDFQEMVVSVSCVLLNELKTKVNVSLPSNVFSGPLQLEACLILTVQAVQQMLLNDLPYLSSFLEITLAFGNNFWALRLLLNGLSCEEHILHGTINLLLRDLNFQKATMLHLWKKLGPQYVGELLCLYLTCRNRKMQSIGIFIIHLISENLYMCPWAKHLCNFLNTGLRKLPLGTTTDREVAKFIAVLEKL</sequence>